<evidence type="ECO:0000313" key="1">
    <source>
        <dbReference type="EMBL" id="CRK98054.1"/>
    </source>
</evidence>
<name>A0A1J1IG86_9DIPT</name>
<dbReference type="AlphaFoldDB" id="A0A1J1IG86"/>
<sequence>MFLNLNLSIKGGFFIKAVKQKLASWDGKLYKNSSIVISLMIDKTSFNMFSIRWLFQYVDGMIRIKKLNGVEEIYNQVELLCTPEVPYNECFKETLNCRKENSNFQIANIIKQQTVEEKSTELLFSEFLKGRKKIFLNTARSKTSKIHSRKPKSKNYF</sequence>
<organism evidence="1 2">
    <name type="scientific">Clunio marinus</name>
    <dbReference type="NCBI Taxonomy" id="568069"/>
    <lineage>
        <taxon>Eukaryota</taxon>
        <taxon>Metazoa</taxon>
        <taxon>Ecdysozoa</taxon>
        <taxon>Arthropoda</taxon>
        <taxon>Hexapoda</taxon>
        <taxon>Insecta</taxon>
        <taxon>Pterygota</taxon>
        <taxon>Neoptera</taxon>
        <taxon>Endopterygota</taxon>
        <taxon>Diptera</taxon>
        <taxon>Nematocera</taxon>
        <taxon>Chironomoidea</taxon>
        <taxon>Chironomidae</taxon>
        <taxon>Clunio</taxon>
    </lineage>
</organism>
<protein>
    <submittedName>
        <fullName evidence="1">CLUMA_CG011423, isoform A</fullName>
    </submittedName>
</protein>
<proteinExistence type="predicted"/>
<keyword evidence="2" id="KW-1185">Reference proteome</keyword>
<reference evidence="1 2" key="1">
    <citation type="submission" date="2015-04" db="EMBL/GenBank/DDBJ databases">
        <authorList>
            <person name="Syromyatnikov M.Y."/>
            <person name="Popov V.N."/>
        </authorList>
    </citation>
    <scope>NUCLEOTIDE SEQUENCE [LARGE SCALE GENOMIC DNA]</scope>
</reference>
<dbReference type="EMBL" id="CVRI01000047">
    <property type="protein sequence ID" value="CRK98054.1"/>
    <property type="molecule type" value="Genomic_DNA"/>
</dbReference>
<evidence type="ECO:0000313" key="2">
    <source>
        <dbReference type="Proteomes" id="UP000183832"/>
    </source>
</evidence>
<accession>A0A1J1IG86</accession>
<gene>
    <name evidence="1" type="ORF">CLUMA_CG011423</name>
</gene>
<dbReference type="Proteomes" id="UP000183832">
    <property type="component" value="Unassembled WGS sequence"/>
</dbReference>